<dbReference type="Pfam" id="PF10057">
    <property type="entry name" value="MpsC"/>
    <property type="match status" value="1"/>
</dbReference>
<evidence type="ECO:0000259" key="2">
    <source>
        <dbReference type="Pfam" id="PF10057"/>
    </source>
</evidence>
<evidence type="ECO:0000313" key="3">
    <source>
        <dbReference type="EMBL" id="MEP1057829.1"/>
    </source>
</evidence>
<dbReference type="EMBL" id="JAMPLM010000003">
    <property type="protein sequence ID" value="MEP1057829.1"/>
    <property type="molecule type" value="Genomic_DNA"/>
</dbReference>
<organism evidence="3 4">
    <name type="scientific">Stenomitos frigidus AS-A4</name>
    <dbReference type="NCBI Taxonomy" id="2933935"/>
    <lineage>
        <taxon>Bacteria</taxon>
        <taxon>Bacillati</taxon>
        <taxon>Cyanobacteriota</taxon>
        <taxon>Cyanophyceae</taxon>
        <taxon>Leptolyngbyales</taxon>
        <taxon>Leptolyngbyaceae</taxon>
        <taxon>Stenomitos</taxon>
    </lineage>
</organism>
<feature type="region of interest" description="Disordered" evidence="1">
    <location>
        <begin position="122"/>
        <end position="141"/>
    </location>
</feature>
<proteinExistence type="predicted"/>
<evidence type="ECO:0000313" key="4">
    <source>
        <dbReference type="Proteomes" id="UP001476950"/>
    </source>
</evidence>
<dbReference type="InterPro" id="IPR018745">
    <property type="entry name" value="MpsC"/>
</dbReference>
<comment type="caution">
    <text evidence="3">The sequence shown here is derived from an EMBL/GenBank/DDBJ whole genome shotgun (WGS) entry which is preliminary data.</text>
</comment>
<accession>A0ABV0KF20</accession>
<gene>
    <name evidence="3" type="ORF">NDI38_05215</name>
</gene>
<protein>
    <submittedName>
        <fullName evidence="3">DUF2294 domain-containing protein</fullName>
    </submittedName>
</protein>
<sequence>MTTSLPTRGQLERTLSQRIQALYRSQLGHRLSSVDCELLGTKIAIVLEQSVTQPEQLLVEQGKAELVKTLHSELEQAIRPQLQALIEEVVGVAVLDLLSDVTLETERTGIIAILAEAPQLRDAASKASTSAGTPTKQSSEA</sequence>
<feature type="compositionally biased region" description="Polar residues" evidence="1">
    <location>
        <begin position="126"/>
        <end position="141"/>
    </location>
</feature>
<feature type="domain" description="Na+-translocating membrane potential-generating system MpsC" evidence="2">
    <location>
        <begin position="7"/>
        <end position="115"/>
    </location>
</feature>
<dbReference type="RefSeq" id="WP_190451142.1">
    <property type="nucleotide sequence ID" value="NZ_JAMPLM010000003.1"/>
</dbReference>
<reference evidence="3 4" key="1">
    <citation type="submission" date="2022-04" db="EMBL/GenBank/DDBJ databases">
        <title>Positive selection, recombination, and allopatry shape intraspecific diversity of widespread and dominant cyanobacteria.</title>
        <authorList>
            <person name="Wei J."/>
            <person name="Shu W."/>
            <person name="Hu C."/>
        </authorList>
    </citation>
    <scope>NUCLEOTIDE SEQUENCE [LARGE SCALE GENOMIC DNA]</scope>
    <source>
        <strain evidence="3 4">AS-A4</strain>
    </source>
</reference>
<evidence type="ECO:0000256" key="1">
    <source>
        <dbReference type="SAM" id="MobiDB-lite"/>
    </source>
</evidence>
<keyword evidence="4" id="KW-1185">Reference proteome</keyword>
<name>A0ABV0KF20_9CYAN</name>
<dbReference type="Proteomes" id="UP001476950">
    <property type="component" value="Unassembled WGS sequence"/>
</dbReference>